<reference evidence="2" key="1">
    <citation type="journal article" date="2020" name="bioRxiv">
        <title>Chromosome-level reference genome of the European wasp spider Argiope bruennichi: a resource for studies on range expansion and evolutionary adaptation.</title>
        <authorList>
            <person name="Sheffer M.M."/>
            <person name="Hoppe A."/>
            <person name="Krehenwinkel H."/>
            <person name="Uhl G."/>
            <person name="Kuss A.W."/>
            <person name="Jensen L."/>
            <person name="Jensen C."/>
            <person name="Gillespie R.G."/>
            <person name="Hoff K.J."/>
            <person name="Prost S."/>
        </authorList>
    </citation>
    <scope>NUCLEOTIDE SEQUENCE</scope>
</reference>
<protein>
    <submittedName>
        <fullName evidence="2">Uncharacterized protein</fullName>
    </submittedName>
</protein>
<feature type="compositionally biased region" description="Polar residues" evidence="1">
    <location>
        <begin position="1"/>
        <end position="21"/>
    </location>
</feature>
<sequence>MADCPTQTQDAATDSKNVCNHSNEKGKYDAPKLSNEPRGMNSVLSLSDEDEIIFFPFSRDRSFADNVAACKTIIKATLEAMSVIENCYAISESLITPN</sequence>
<name>A0A8T0F283_ARGBR</name>
<evidence type="ECO:0000256" key="1">
    <source>
        <dbReference type="SAM" id="MobiDB-lite"/>
    </source>
</evidence>
<dbReference type="Proteomes" id="UP000807504">
    <property type="component" value="Unassembled WGS sequence"/>
</dbReference>
<comment type="caution">
    <text evidence="2">The sequence shown here is derived from an EMBL/GenBank/DDBJ whole genome shotgun (WGS) entry which is preliminary data.</text>
</comment>
<accession>A0A8T0F283</accession>
<evidence type="ECO:0000313" key="2">
    <source>
        <dbReference type="EMBL" id="KAF8785266.1"/>
    </source>
</evidence>
<dbReference type="AlphaFoldDB" id="A0A8T0F283"/>
<evidence type="ECO:0000313" key="3">
    <source>
        <dbReference type="Proteomes" id="UP000807504"/>
    </source>
</evidence>
<feature type="region of interest" description="Disordered" evidence="1">
    <location>
        <begin position="1"/>
        <end position="34"/>
    </location>
</feature>
<proteinExistence type="predicted"/>
<dbReference type="EMBL" id="JABXBU010000030">
    <property type="protein sequence ID" value="KAF8785266.1"/>
    <property type="molecule type" value="Genomic_DNA"/>
</dbReference>
<organism evidence="2 3">
    <name type="scientific">Argiope bruennichi</name>
    <name type="common">Wasp spider</name>
    <name type="synonym">Aranea bruennichi</name>
    <dbReference type="NCBI Taxonomy" id="94029"/>
    <lineage>
        <taxon>Eukaryota</taxon>
        <taxon>Metazoa</taxon>
        <taxon>Ecdysozoa</taxon>
        <taxon>Arthropoda</taxon>
        <taxon>Chelicerata</taxon>
        <taxon>Arachnida</taxon>
        <taxon>Araneae</taxon>
        <taxon>Araneomorphae</taxon>
        <taxon>Entelegynae</taxon>
        <taxon>Araneoidea</taxon>
        <taxon>Araneidae</taxon>
        <taxon>Argiope</taxon>
    </lineage>
</organism>
<gene>
    <name evidence="2" type="ORF">HNY73_010836</name>
</gene>
<reference evidence="2" key="2">
    <citation type="submission" date="2020-06" db="EMBL/GenBank/DDBJ databases">
        <authorList>
            <person name="Sheffer M."/>
        </authorList>
    </citation>
    <scope>NUCLEOTIDE SEQUENCE</scope>
</reference>
<keyword evidence="3" id="KW-1185">Reference proteome</keyword>